<evidence type="ECO:0000313" key="14">
    <source>
        <dbReference type="Proteomes" id="UP000029223"/>
    </source>
</evidence>
<keyword evidence="5" id="KW-1003">Cell membrane</keyword>
<evidence type="ECO:0000256" key="10">
    <source>
        <dbReference type="ARBA" id="ARBA00023136"/>
    </source>
</evidence>
<dbReference type="PROSITE" id="PS00211">
    <property type="entry name" value="ABC_TRANSPORTER_1"/>
    <property type="match status" value="1"/>
</dbReference>
<sequence>MAIVAGAATGWVTAFLAVRCGILHLLASILTMIAAFSINIRIMGRPNMALLGEDTILTPFEMMGDAMYVRPLVVGVLVLISAWFVVRLLNSDFGLGLRATGVNARMVKAQGASTSFYTYFCLALSNGFVGFAGALFAQTNSFADVTSGVGTIVVGLAAVILGQTLIPGRKIWVAVTAVIVGSVLYRLAVAFALSTGMFGLQASDLNLVTAVLVAAALIAPKIKGNLKAKRSLSLLRVKRSLNQATRGIQHDSIRRYSSHLQSGDYPRKSSTKRVNLEVPEHQFLTVIGSNGAGKSTLLGAVTGETPMVGGRVLIDDMDVTRQTVDQRANQCARVFQDPLAGTCGDLSIEENMALAYMRGKKRGWSLSLSSKRRKLFQERISILGLGLEDRLGDNIGLLSGGQRQAVSLVMATLSDSKLLLLDEHTAALDPRMAAFVIDLTKKVIKEFNLTVMMVTHSMKDALACGDRTVMLHQGEIVLDVEGEQRANMQVPDLLEMFSKVRGEELADDSLLLS</sequence>
<comment type="caution">
    <text evidence="13">The sequence shown here is derived from an EMBL/GenBank/DDBJ whole genome shotgun (WGS) entry which is preliminary data.</text>
</comment>
<gene>
    <name evidence="13" type="ORF">JCM19239_5511</name>
</gene>
<comment type="subcellular location">
    <subcellularLocation>
        <location evidence="2">Cell inner membrane</location>
        <topology evidence="2">Multi-pass membrane protein</topology>
    </subcellularLocation>
    <subcellularLocation>
        <location evidence="1">Cell membrane</location>
        <topology evidence="1">Peripheral membrane protein</topology>
    </subcellularLocation>
</comment>
<keyword evidence="4" id="KW-0813">Transport</keyword>
<keyword evidence="7" id="KW-0547">Nucleotide-binding</keyword>
<dbReference type="InterPro" id="IPR001851">
    <property type="entry name" value="ABC_transp_permease"/>
</dbReference>
<feature type="transmembrane region" description="Helical" evidence="11">
    <location>
        <begin position="205"/>
        <end position="222"/>
    </location>
</feature>
<dbReference type="InterPro" id="IPR050166">
    <property type="entry name" value="ABC_transporter_ATP-bind"/>
</dbReference>
<organism evidence="13 14">
    <name type="scientific">Vibrio variabilis</name>
    <dbReference type="NCBI Taxonomy" id="990271"/>
    <lineage>
        <taxon>Bacteria</taxon>
        <taxon>Pseudomonadati</taxon>
        <taxon>Pseudomonadota</taxon>
        <taxon>Gammaproteobacteria</taxon>
        <taxon>Vibrionales</taxon>
        <taxon>Vibrionaceae</taxon>
        <taxon>Vibrio</taxon>
    </lineage>
</organism>
<dbReference type="InterPro" id="IPR017871">
    <property type="entry name" value="ABC_transporter-like_CS"/>
</dbReference>
<keyword evidence="10 11" id="KW-0472">Membrane</keyword>
<dbReference type="Proteomes" id="UP000029223">
    <property type="component" value="Unassembled WGS sequence"/>
</dbReference>
<dbReference type="PROSITE" id="PS50893">
    <property type="entry name" value="ABC_TRANSPORTER_2"/>
    <property type="match status" value="1"/>
</dbReference>
<keyword evidence="6 11" id="KW-0812">Transmembrane</keyword>
<evidence type="ECO:0000313" key="13">
    <source>
        <dbReference type="EMBL" id="GAL27164.1"/>
    </source>
</evidence>
<keyword evidence="14" id="KW-1185">Reference proteome</keyword>
<evidence type="ECO:0000256" key="4">
    <source>
        <dbReference type="ARBA" id="ARBA00022448"/>
    </source>
</evidence>
<feature type="transmembrane region" description="Helical" evidence="11">
    <location>
        <begin position="12"/>
        <end position="38"/>
    </location>
</feature>
<dbReference type="SUPFAM" id="SSF52540">
    <property type="entry name" value="P-loop containing nucleoside triphosphate hydrolases"/>
    <property type="match status" value="1"/>
</dbReference>
<evidence type="ECO:0000256" key="3">
    <source>
        <dbReference type="ARBA" id="ARBA00005417"/>
    </source>
</evidence>
<dbReference type="PANTHER" id="PTHR42788">
    <property type="entry name" value="TAURINE IMPORT ATP-BINDING PROTEIN-RELATED"/>
    <property type="match status" value="1"/>
</dbReference>
<evidence type="ECO:0000256" key="6">
    <source>
        <dbReference type="ARBA" id="ARBA00022692"/>
    </source>
</evidence>
<dbReference type="Pfam" id="PF00005">
    <property type="entry name" value="ABC_tran"/>
    <property type="match status" value="1"/>
</dbReference>
<proteinExistence type="inferred from homology"/>
<evidence type="ECO:0000256" key="5">
    <source>
        <dbReference type="ARBA" id="ARBA00022475"/>
    </source>
</evidence>
<evidence type="ECO:0000256" key="9">
    <source>
        <dbReference type="ARBA" id="ARBA00022989"/>
    </source>
</evidence>
<keyword evidence="9 11" id="KW-1133">Transmembrane helix</keyword>
<evidence type="ECO:0000256" key="11">
    <source>
        <dbReference type="SAM" id="Phobius"/>
    </source>
</evidence>
<name>A0ABQ0JEH7_9VIBR</name>
<feature type="transmembrane region" description="Helical" evidence="11">
    <location>
        <begin position="67"/>
        <end position="86"/>
    </location>
</feature>
<keyword evidence="8" id="KW-0067">ATP-binding</keyword>
<evidence type="ECO:0000256" key="2">
    <source>
        <dbReference type="ARBA" id="ARBA00004429"/>
    </source>
</evidence>
<feature type="domain" description="ABC transporter" evidence="12">
    <location>
        <begin position="248"/>
        <end position="498"/>
    </location>
</feature>
<reference evidence="14" key="2">
    <citation type="submission" date="2014-09" db="EMBL/GenBank/DDBJ databases">
        <authorList>
            <consortium name="NBRP consortium"/>
            <person name="Sawabe T."/>
            <person name="Meirelles P."/>
            <person name="Nakanishi M."/>
            <person name="Sayaka M."/>
            <person name="Hattori M."/>
            <person name="Ohkuma M."/>
        </authorList>
    </citation>
    <scope>NUCLEOTIDE SEQUENCE [LARGE SCALE GENOMIC DNA]</scope>
    <source>
        <strain evidence="14">JCM 19239</strain>
    </source>
</reference>
<reference evidence="14" key="1">
    <citation type="submission" date="2014-09" db="EMBL/GenBank/DDBJ databases">
        <title>Vibrio variabilis JCM 19239. (C206) whole genome shotgun sequence.</title>
        <authorList>
            <person name="Sawabe T."/>
            <person name="Meirelles P."/>
            <person name="Nakanishi M."/>
            <person name="Sayaka M."/>
            <person name="Hattori M."/>
            <person name="Ohkuma M."/>
        </authorList>
    </citation>
    <scope>NUCLEOTIDE SEQUENCE [LARGE SCALE GENOMIC DNA]</scope>
    <source>
        <strain evidence="14">JCM 19239</strain>
    </source>
</reference>
<dbReference type="CDD" id="cd06574">
    <property type="entry name" value="TM_PBP1_branched-chain-AA_like"/>
    <property type="match status" value="1"/>
</dbReference>
<dbReference type="Pfam" id="PF02653">
    <property type="entry name" value="BPD_transp_2"/>
    <property type="match status" value="1"/>
</dbReference>
<dbReference type="InterPro" id="IPR003439">
    <property type="entry name" value="ABC_transporter-like_ATP-bd"/>
</dbReference>
<evidence type="ECO:0000259" key="12">
    <source>
        <dbReference type="PROSITE" id="PS50893"/>
    </source>
</evidence>
<dbReference type="InterPro" id="IPR003593">
    <property type="entry name" value="AAA+_ATPase"/>
</dbReference>
<feature type="transmembrane region" description="Helical" evidence="11">
    <location>
        <begin position="116"/>
        <end position="137"/>
    </location>
</feature>
<evidence type="ECO:0000256" key="8">
    <source>
        <dbReference type="ARBA" id="ARBA00022840"/>
    </source>
</evidence>
<dbReference type="PANTHER" id="PTHR42788:SF7">
    <property type="entry name" value="NITRATE ABC TRANSPORTER ATP-BINDING PROTEIN"/>
    <property type="match status" value="1"/>
</dbReference>
<feature type="transmembrane region" description="Helical" evidence="11">
    <location>
        <begin position="172"/>
        <end position="193"/>
    </location>
</feature>
<dbReference type="InterPro" id="IPR027417">
    <property type="entry name" value="P-loop_NTPase"/>
</dbReference>
<accession>A0ABQ0JEH7</accession>
<protein>
    <submittedName>
        <fullName evidence="13">ABC transporter permease protein</fullName>
    </submittedName>
</protein>
<evidence type="ECO:0000256" key="7">
    <source>
        <dbReference type="ARBA" id="ARBA00022741"/>
    </source>
</evidence>
<feature type="transmembrane region" description="Helical" evidence="11">
    <location>
        <begin position="149"/>
        <end position="166"/>
    </location>
</feature>
<dbReference type="EMBL" id="BBMS01000026">
    <property type="protein sequence ID" value="GAL27164.1"/>
    <property type="molecule type" value="Genomic_DNA"/>
</dbReference>
<dbReference type="SMART" id="SM00382">
    <property type="entry name" value="AAA"/>
    <property type="match status" value="1"/>
</dbReference>
<comment type="similarity">
    <text evidence="3">Belongs to the ABC transporter superfamily.</text>
</comment>
<dbReference type="Gene3D" id="3.40.50.300">
    <property type="entry name" value="P-loop containing nucleotide triphosphate hydrolases"/>
    <property type="match status" value="1"/>
</dbReference>
<evidence type="ECO:0000256" key="1">
    <source>
        <dbReference type="ARBA" id="ARBA00004202"/>
    </source>
</evidence>